<keyword evidence="2" id="KW-1185">Reference proteome</keyword>
<dbReference type="AlphaFoldDB" id="A0A1X0B8C6"/>
<organism evidence="1 2">
    <name type="scientific">Mycobacterium aquaticum</name>
    <dbReference type="NCBI Taxonomy" id="1927124"/>
    <lineage>
        <taxon>Bacteria</taxon>
        <taxon>Bacillati</taxon>
        <taxon>Actinomycetota</taxon>
        <taxon>Actinomycetes</taxon>
        <taxon>Mycobacteriales</taxon>
        <taxon>Mycobacteriaceae</taxon>
        <taxon>Mycobacterium</taxon>
    </lineage>
</organism>
<gene>
    <name evidence="1" type="ORF">BST13_05785</name>
</gene>
<dbReference type="RefSeq" id="WP_083161567.1">
    <property type="nucleotide sequence ID" value="NZ_MVHF01000004.1"/>
</dbReference>
<dbReference type="STRING" id="1927124.BST13_05785"/>
<name>A0A1X0B8C6_9MYCO</name>
<proteinExistence type="predicted"/>
<comment type="caution">
    <text evidence="1">The sequence shown here is derived from an EMBL/GenBank/DDBJ whole genome shotgun (WGS) entry which is preliminary data.</text>
</comment>
<evidence type="ECO:0000313" key="1">
    <source>
        <dbReference type="EMBL" id="ORA38106.1"/>
    </source>
</evidence>
<dbReference type="EMBL" id="MVHF01000004">
    <property type="protein sequence ID" value="ORA38106.1"/>
    <property type="molecule type" value="Genomic_DNA"/>
</dbReference>
<protein>
    <submittedName>
        <fullName evidence="1">Uncharacterized protein</fullName>
    </submittedName>
</protein>
<dbReference type="OrthoDB" id="5125755at2"/>
<reference evidence="1 2" key="1">
    <citation type="submission" date="2017-02" db="EMBL/GenBank/DDBJ databases">
        <title>The new phylogeny of genus Mycobacterium.</title>
        <authorList>
            <person name="Tortoli E."/>
            <person name="Trovato A."/>
            <person name="Cirillo D.M."/>
        </authorList>
    </citation>
    <scope>NUCLEOTIDE SEQUENCE [LARGE SCALE GENOMIC DNA]</scope>
    <source>
        <strain evidence="1 2">RW6</strain>
    </source>
</reference>
<evidence type="ECO:0000313" key="2">
    <source>
        <dbReference type="Proteomes" id="UP000192448"/>
    </source>
</evidence>
<sequence>MPAGVLVVVENGFATIDFVDKAKRGPALAKLFEIGTPPEAIEKLTRSGPRAVYVVPEGNAREAGLLDEADVEDAVVGDVEIPDGDSVPDTVFVEGGPLPDGSLPVLGTSGEDVLPKAWPDGEPADDWTRSELDAYAQAVTGIDTREFKNKAAVLDAIGKATA</sequence>
<dbReference type="Proteomes" id="UP000192448">
    <property type="component" value="Unassembled WGS sequence"/>
</dbReference>
<accession>A0A1X0B8C6</accession>